<keyword evidence="4" id="KW-0493">Microtubule</keyword>
<dbReference type="InterPro" id="IPR045818">
    <property type="entry name" value="GCP6_N"/>
</dbReference>
<dbReference type="PANTHER" id="PTHR19302">
    <property type="entry name" value="GAMMA TUBULIN COMPLEX PROTEIN"/>
    <property type="match status" value="1"/>
</dbReference>
<evidence type="ECO:0000256" key="5">
    <source>
        <dbReference type="ARBA" id="ARBA00023212"/>
    </source>
</evidence>
<evidence type="ECO:0000256" key="4">
    <source>
        <dbReference type="ARBA" id="ARBA00022701"/>
    </source>
</evidence>
<keyword evidence="6" id="KW-0175">Coiled coil</keyword>
<name>A0ABN8LIG5_9CNID</name>
<evidence type="ECO:0000256" key="6">
    <source>
        <dbReference type="SAM" id="Coils"/>
    </source>
</evidence>
<dbReference type="InterPro" id="IPR041470">
    <property type="entry name" value="GCP_N"/>
</dbReference>
<evidence type="ECO:0000259" key="10">
    <source>
        <dbReference type="Pfam" id="PF19340"/>
    </source>
</evidence>
<keyword evidence="5" id="KW-0206">Cytoskeleton</keyword>
<dbReference type="InterPro" id="IPR042241">
    <property type="entry name" value="GCP_C_sf"/>
</dbReference>
<feature type="compositionally biased region" description="Low complexity" evidence="7">
    <location>
        <begin position="310"/>
        <end position="321"/>
    </location>
</feature>
<comment type="similarity">
    <text evidence="2">Belongs to the TUBGCP family.</text>
</comment>
<organism evidence="11 12">
    <name type="scientific">Porites evermanni</name>
    <dbReference type="NCBI Taxonomy" id="104178"/>
    <lineage>
        <taxon>Eukaryota</taxon>
        <taxon>Metazoa</taxon>
        <taxon>Cnidaria</taxon>
        <taxon>Anthozoa</taxon>
        <taxon>Hexacorallia</taxon>
        <taxon>Scleractinia</taxon>
        <taxon>Fungiina</taxon>
        <taxon>Poritidae</taxon>
        <taxon>Porites</taxon>
    </lineage>
</organism>
<comment type="caution">
    <text evidence="11">The sequence shown here is derived from an EMBL/GenBank/DDBJ whole genome shotgun (WGS) entry which is preliminary data.</text>
</comment>
<gene>
    <name evidence="11" type="ORF">PEVE_00034027</name>
</gene>
<protein>
    <recommendedName>
        <fullName evidence="13">Gamma-tubulin complex component 6</fullName>
    </recommendedName>
</protein>
<feature type="compositionally biased region" description="Polar residues" evidence="7">
    <location>
        <begin position="1118"/>
        <end position="1137"/>
    </location>
</feature>
<feature type="coiled-coil region" evidence="6">
    <location>
        <begin position="680"/>
        <end position="785"/>
    </location>
</feature>
<feature type="region of interest" description="Disordered" evidence="7">
    <location>
        <begin position="1152"/>
        <end position="1221"/>
    </location>
</feature>
<dbReference type="Gene3D" id="1.20.120.1900">
    <property type="entry name" value="Gamma-tubulin complex, C-terminal domain"/>
    <property type="match status" value="1"/>
</dbReference>
<feature type="compositionally biased region" description="Basic and acidic residues" evidence="7">
    <location>
        <begin position="990"/>
        <end position="1009"/>
    </location>
</feature>
<dbReference type="PANTHER" id="PTHR19302:SF70">
    <property type="entry name" value="GAMMA-TUBULIN COMPLEX COMPONENT 6"/>
    <property type="match status" value="1"/>
</dbReference>
<evidence type="ECO:0000259" key="8">
    <source>
        <dbReference type="Pfam" id="PF04130"/>
    </source>
</evidence>
<dbReference type="InterPro" id="IPR040457">
    <property type="entry name" value="GCP_C"/>
</dbReference>
<evidence type="ECO:0000256" key="3">
    <source>
        <dbReference type="ARBA" id="ARBA00022490"/>
    </source>
</evidence>
<comment type="subcellular location">
    <subcellularLocation>
        <location evidence="1">Cytoplasm</location>
        <location evidence="1">Cytoskeleton</location>
    </subcellularLocation>
</comment>
<accession>A0ABN8LIG5</accession>
<dbReference type="Pfam" id="PF19340">
    <property type="entry name" value="GCP6_N"/>
    <property type="match status" value="1"/>
</dbReference>
<evidence type="ECO:0000259" key="9">
    <source>
        <dbReference type="Pfam" id="PF17681"/>
    </source>
</evidence>
<evidence type="ECO:0000256" key="7">
    <source>
        <dbReference type="SAM" id="MobiDB-lite"/>
    </source>
</evidence>
<dbReference type="InterPro" id="IPR007259">
    <property type="entry name" value="GCP"/>
</dbReference>
<proteinExistence type="inferred from homology"/>
<feature type="domain" description="Gamma-tubulin complex component 6 N-terminal" evidence="10">
    <location>
        <begin position="32"/>
        <end position="389"/>
    </location>
</feature>
<dbReference type="Pfam" id="PF17681">
    <property type="entry name" value="GCP_N_terminal"/>
    <property type="match status" value="1"/>
</dbReference>
<evidence type="ECO:0000313" key="12">
    <source>
        <dbReference type="Proteomes" id="UP001159427"/>
    </source>
</evidence>
<evidence type="ECO:0008006" key="13">
    <source>
        <dbReference type="Google" id="ProtNLM"/>
    </source>
</evidence>
<feature type="domain" description="Gamma tubulin complex component C-terminal" evidence="8">
    <location>
        <begin position="1450"/>
        <end position="1752"/>
    </location>
</feature>
<feature type="region of interest" description="Disordered" evidence="7">
    <location>
        <begin position="854"/>
        <end position="885"/>
    </location>
</feature>
<evidence type="ECO:0000256" key="2">
    <source>
        <dbReference type="ARBA" id="ARBA00010337"/>
    </source>
</evidence>
<dbReference type="Proteomes" id="UP001159427">
    <property type="component" value="Unassembled WGS sequence"/>
</dbReference>
<feature type="domain" description="Gamma tubulin complex component protein N-terminal" evidence="9">
    <location>
        <begin position="402"/>
        <end position="702"/>
    </location>
</feature>
<feature type="compositionally biased region" description="Polar residues" evidence="7">
    <location>
        <begin position="1193"/>
        <end position="1204"/>
    </location>
</feature>
<evidence type="ECO:0000313" key="11">
    <source>
        <dbReference type="EMBL" id="CAH3016921.1"/>
    </source>
</evidence>
<feature type="compositionally biased region" description="Polar residues" evidence="7">
    <location>
        <begin position="1015"/>
        <end position="1026"/>
    </location>
</feature>
<feature type="compositionally biased region" description="Polar residues" evidence="7">
    <location>
        <begin position="1051"/>
        <end position="1073"/>
    </location>
</feature>
<feature type="compositionally biased region" description="Polar residues" evidence="7">
    <location>
        <begin position="921"/>
        <end position="933"/>
    </location>
</feature>
<feature type="compositionally biased region" description="Polar residues" evidence="7">
    <location>
        <begin position="1096"/>
        <end position="1108"/>
    </location>
</feature>
<sequence>MDDESVGGFSSLFSKLCELSFNNEANKGWDVYRRPRYTDRRREALKLCLYETLFEELRAPWVGELRRTQNKLNQDENCSFGVFNKLSIKAFKFRLARRFDDADQLEHLVCKWRNLDEPCSSSLDFNNTNKKAVVEKEAILRFLVALSGSGTSESPGVLGHHNDLWVKGSTQIHKTSLPEGPLLITDSHLLRQRSLEFDHYVHYSRELFECPPVLSVPGNDPSKRLCQTQQIFEELPGSFRGKARFFTRQDFSEDVHGNDGRSALFSALVHSRTDNIQVTLELPQLPSTSNTLHSLATEQRETTDDEGFESLETSSNSSTSSDQAMALQEKTDIWTAALNLPPHRYFTWEMEGRRELLDERPFLTEAGPAVFDALYDTVIRQVSYIVKPPISSHNMVSISVLIKDSFNVLIGVPSRTFHLDKAAQCFNVNEQVRLSGTSPEMIRSVLTRLAVMGTDYIQLNKFATHQRGKTAGLVLQAFLGALQNYLQCYRATVLSVNVSSVQSPLLLTFAFDNLAKQLRFLANVCMCSQAFKKAPDDPKLRFPTGVKLLTYLYQLCLEHSSSNFYPILLSLLKHSLMPYIMFVQTWVFKGICNDMFGEFMIEMDEQYLAYRDKHFWTHGYVMVGRDKLDCVPLFLGELAEDIFVCGKTINLLKLCCPEHFLCDPGIPLPRMEVTFSMARLNKLEGECKQYMQAVQTMYNQLQEQREKKRRAIEDEKQRVILEERERTEKALSEITDLVQKAKEAVELKKREDFKMLKEQMEDALKNKALERKQEQEADAKYLEEAQKREVTTGTIEDEMKNKAREELIKYYEELTREMEYREFRAQWLIRRRELDSTRAQFLAKEQARLDSLKDQMTQRPVAQTPVEAKDVTTAQSGRDDGERPVVVSKNVSTSVSVPNPSLVSLIASGVRTDALLRAEQQKNTADLSDSTVRADNINEPREGRTEVSSESVNDEGSHRQAGESSSEAGTIDSRGRRTWDSPAESATELGRLREGGSGRKTWETPEGEIKIGSPVPTSHPSDSSIQFAMYSDKTKSGEEALTSGHRRDTLETSTPHASDSSLQSILYPSNPSVITPGPDAQATGFVSQPLRLDGSSLVTSHPSDSSAQDILYGGNVTPGPSQDRSPTAQGHPSDSSAQYLLYSSGNVEGAGTEALVPEHGHPSDSSVSNLLYPRDEGTPTPHTPRLSPHGHPSDSQVSLSQGTAAQVMRHSSRSTWQHPSDASVQKLLGDINILGESQQSTRGTPPPSIAQDIIYPQIDGQASSSVSHTRGTPLKSVAQDILYPKGEESGQVPGAIHTRGGPPSSVIQDIMYPSVEGALEESRKISTRGHEPEVKITKIMYYVKDKEGKTEEEPQTKQLEFEDVWLASQVEPLQDNFDILDDNPSSNLLQGALGSFPVAQGSDDEDTDAAQLMSLPVLLQRSVMAPLLAQISLVNSAIVAYFMDDLQINKHFTLFKKLLFMEDGEFSLSLANQLFEKLASGATPREMCSATVLNGIVGKALQLSVYSDTTEHAQNLAFALKSLPEIFKPNEMGTLDFLELRYRVEWPVNIVITEKSVVKYNKIFSFMLRLKRLSWVLRDVWFHLKHIAYSRNAAMSPQIRQLQLYRHEMQHFVHNLEGYLSNQILNVSWSEFQERLLNVTSLDDLHNQHAEYLRKAIFRSLLSRKAAPVMSIISDLGTLILKLRSQLLASPWQQDPHTGHVTHPAFDVMCNTHKAFKEYSGFLFTVVSKLVNRGYQSHLADFLLRINFNNFYKVE</sequence>
<reference evidence="11 12" key="1">
    <citation type="submission" date="2022-05" db="EMBL/GenBank/DDBJ databases">
        <authorList>
            <consortium name="Genoscope - CEA"/>
            <person name="William W."/>
        </authorList>
    </citation>
    <scope>NUCLEOTIDE SEQUENCE [LARGE SCALE GENOMIC DNA]</scope>
</reference>
<keyword evidence="12" id="KW-1185">Reference proteome</keyword>
<evidence type="ECO:0000256" key="1">
    <source>
        <dbReference type="ARBA" id="ARBA00004245"/>
    </source>
</evidence>
<keyword evidence="3" id="KW-0963">Cytoplasm</keyword>
<feature type="region of interest" description="Disordered" evidence="7">
    <location>
        <begin position="921"/>
        <end position="1137"/>
    </location>
</feature>
<feature type="region of interest" description="Disordered" evidence="7">
    <location>
        <begin position="298"/>
        <end position="325"/>
    </location>
</feature>
<dbReference type="EMBL" id="CALNXI010000051">
    <property type="protein sequence ID" value="CAH3016921.1"/>
    <property type="molecule type" value="Genomic_DNA"/>
</dbReference>
<feature type="compositionally biased region" description="Basic and acidic residues" evidence="7">
    <location>
        <begin position="936"/>
        <end position="947"/>
    </location>
</feature>
<dbReference type="Pfam" id="PF04130">
    <property type="entry name" value="GCP_C_terminal"/>
    <property type="match status" value="1"/>
</dbReference>